<dbReference type="InterPro" id="IPR003607">
    <property type="entry name" value="HD/PDEase_dom"/>
</dbReference>
<sequence>MNESIHSASDLAVLDRQFVSLRRELAQKGLSLSLWGPAGRISDEQDATPGPCQLLGGPDGPCRQTAKQTAMRVFCERSPVKTVADDGPVVLGVPVYERRKLVAAAVVCYWPHEALGEEALHRLCDHRGLDYQAVTRLIDNTGLHSIDHADDLLWMLEQLVRTTLALHVATDDLDEMSGNLATTYEELSLVYRISGTMKLTEKPSRFLQHEMCQGLLDVLGVASIVAVVYGRSPGEEQEELTIAGELPLERSALEQLAKRAATQLNGQHLGLVENQIVSLPPHERGRLERFVAVPMPGDERPSGLLLALNKADGEFDSVDVKLMRAVANQAAVFLTNHRLYADLKALVIGVLDALTASIDAKDPYTCGHSRRVAIISRRLAEECGLSSYHAERVYLAGLLHDIGKIGVPESILGKPGRLSDEEFEVMRQHPGTSAKILNGIRQLDDVVPGVLTHHERMDGRGYPQGLQGEEIPLEGRIIGLADCFDALTSDRVYRKAPLLDYAIREIRKSAGSQLDPMLVDRLLSLDLVAFLIELREATADYQAVDSQEQGVT</sequence>
<dbReference type="InterPro" id="IPR006674">
    <property type="entry name" value="HD_domain"/>
</dbReference>
<gene>
    <name evidence="3" type="ORF">LCGC14_0320990</name>
</gene>
<feature type="domain" description="HD-GYP" evidence="2">
    <location>
        <begin position="343"/>
        <end position="538"/>
    </location>
</feature>
<proteinExistence type="predicted"/>
<dbReference type="EMBL" id="LAZR01000217">
    <property type="protein sequence ID" value="KKN81262.1"/>
    <property type="molecule type" value="Genomic_DNA"/>
</dbReference>
<evidence type="ECO:0000259" key="1">
    <source>
        <dbReference type="PROSITE" id="PS51831"/>
    </source>
</evidence>
<feature type="domain" description="HD" evidence="1">
    <location>
        <begin position="365"/>
        <end position="487"/>
    </location>
</feature>
<dbReference type="SMART" id="SM00471">
    <property type="entry name" value="HDc"/>
    <property type="match status" value="1"/>
</dbReference>
<dbReference type="PROSITE" id="PS51831">
    <property type="entry name" value="HD"/>
    <property type="match status" value="1"/>
</dbReference>
<dbReference type="SUPFAM" id="SSF55781">
    <property type="entry name" value="GAF domain-like"/>
    <property type="match status" value="1"/>
</dbReference>
<name>A0A0F9U1W0_9ZZZZ</name>
<dbReference type="SUPFAM" id="SSF109604">
    <property type="entry name" value="HD-domain/PDEase-like"/>
    <property type="match status" value="1"/>
</dbReference>
<dbReference type="CDD" id="cd00077">
    <property type="entry name" value="HDc"/>
    <property type="match status" value="1"/>
</dbReference>
<comment type="caution">
    <text evidence="3">The sequence shown here is derived from an EMBL/GenBank/DDBJ whole genome shotgun (WGS) entry which is preliminary data.</text>
</comment>
<dbReference type="PANTHER" id="PTHR43155:SF2">
    <property type="entry name" value="CYCLIC DI-GMP PHOSPHODIESTERASE PA4108"/>
    <property type="match status" value="1"/>
</dbReference>
<dbReference type="InterPro" id="IPR037522">
    <property type="entry name" value="HD_GYP_dom"/>
</dbReference>
<dbReference type="AlphaFoldDB" id="A0A0F9U1W0"/>
<evidence type="ECO:0000259" key="2">
    <source>
        <dbReference type="PROSITE" id="PS51832"/>
    </source>
</evidence>
<accession>A0A0F9U1W0</accession>
<dbReference type="PANTHER" id="PTHR43155">
    <property type="entry name" value="CYCLIC DI-GMP PHOSPHODIESTERASE PA4108-RELATED"/>
    <property type="match status" value="1"/>
</dbReference>
<dbReference type="Gene3D" id="3.30.450.40">
    <property type="match status" value="1"/>
</dbReference>
<dbReference type="Gene3D" id="1.10.3210.10">
    <property type="entry name" value="Hypothetical protein af1432"/>
    <property type="match status" value="1"/>
</dbReference>
<dbReference type="InterPro" id="IPR029016">
    <property type="entry name" value="GAF-like_dom_sf"/>
</dbReference>
<dbReference type="PROSITE" id="PS51832">
    <property type="entry name" value="HD_GYP"/>
    <property type="match status" value="1"/>
</dbReference>
<dbReference type="Pfam" id="PF13487">
    <property type="entry name" value="HD_5"/>
    <property type="match status" value="1"/>
</dbReference>
<evidence type="ECO:0000313" key="3">
    <source>
        <dbReference type="EMBL" id="KKN81262.1"/>
    </source>
</evidence>
<reference evidence="3" key="1">
    <citation type="journal article" date="2015" name="Nature">
        <title>Complex archaea that bridge the gap between prokaryotes and eukaryotes.</title>
        <authorList>
            <person name="Spang A."/>
            <person name="Saw J.H."/>
            <person name="Jorgensen S.L."/>
            <person name="Zaremba-Niedzwiedzka K."/>
            <person name="Martijn J."/>
            <person name="Lind A.E."/>
            <person name="van Eijk R."/>
            <person name="Schleper C."/>
            <person name="Guy L."/>
            <person name="Ettema T.J."/>
        </authorList>
    </citation>
    <scope>NUCLEOTIDE SEQUENCE</scope>
</reference>
<protein>
    <submittedName>
        <fullName evidence="3">Uncharacterized protein</fullName>
    </submittedName>
</protein>
<organism evidence="3">
    <name type="scientific">marine sediment metagenome</name>
    <dbReference type="NCBI Taxonomy" id="412755"/>
    <lineage>
        <taxon>unclassified sequences</taxon>
        <taxon>metagenomes</taxon>
        <taxon>ecological metagenomes</taxon>
    </lineage>
</organism>